<reference evidence="1" key="1">
    <citation type="submission" date="2023-04" db="EMBL/GenBank/DDBJ databases">
        <authorList>
            <consortium name="ELIXIR-Norway"/>
        </authorList>
    </citation>
    <scope>NUCLEOTIDE SEQUENCE [LARGE SCALE GENOMIC DNA]</scope>
</reference>
<protein>
    <submittedName>
        <fullName evidence="1">Uncharacterized protein</fullName>
    </submittedName>
</protein>
<gene>
    <name evidence="1" type="ORF">MRATA1EN1_LOCUS23067</name>
</gene>
<name>A0ABN8ZJL7_RANTA</name>
<dbReference type="EMBL" id="OX459940">
    <property type="protein sequence ID" value="CAI9174105.1"/>
    <property type="molecule type" value="Genomic_DNA"/>
</dbReference>
<evidence type="ECO:0000313" key="2">
    <source>
        <dbReference type="Proteomes" id="UP001176941"/>
    </source>
</evidence>
<accession>A0ABN8ZJL7</accession>
<sequence>MRTGERLTMTLLRTEGLDSKAAGKQRAGDGPAGCVGTRHPFLTSHLALESSGAGLPPQQFLVLQINCFRLSCLLLPQPSSCCNTSPAGQ</sequence>
<proteinExistence type="predicted"/>
<dbReference type="Proteomes" id="UP001176941">
    <property type="component" value="Chromosome 4"/>
</dbReference>
<keyword evidence="2" id="KW-1185">Reference proteome</keyword>
<evidence type="ECO:0000313" key="1">
    <source>
        <dbReference type="EMBL" id="CAI9174105.1"/>
    </source>
</evidence>
<organism evidence="1 2">
    <name type="scientific">Rangifer tarandus platyrhynchus</name>
    <name type="common">Svalbard reindeer</name>
    <dbReference type="NCBI Taxonomy" id="3082113"/>
    <lineage>
        <taxon>Eukaryota</taxon>
        <taxon>Metazoa</taxon>
        <taxon>Chordata</taxon>
        <taxon>Craniata</taxon>
        <taxon>Vertebrata</taxon>
        <taxon>Euteleostomi</taxon>
        <taxon>Mammalia</taxon>
        <taxon>Eutheria</taxon>
        <taxon>Laurasiatheria</taxon>
        <taxon>Artiodactyla</taxon>
        <taxon>Ruminantia</taxon>
        <taxon>Pecora</taxon>
        <taxon>Cervidae</taxon>
        <taxon>Odocoileinae</taxon>
        <taxon>Rangifer</taxon>
    </lineage>
</organism>